<feature type="non-terminal residue" evidence="2">
    <location>
        <position position="1"/>
    </location>
</feature>
<gene>
    <name evidence="2" type="ORF">EIN_496330</name>
</gene>
<accession>A0A0A1U5P0</accession>
<dbReference type="EMBL" id="KB206864">
    <property type="protein sequence ID" value="ELP87118.1"/>
    <property type="molecule type" value="Genomic_DNA"/>
</dbReference>
<dbReference type="Proteomes" id="UP000014680">
    <property type="component" value="Unassembled WGS sequence"/>
</dbReference>
<keyword evidence="1" id="KW-1133">Transmembrane helix</keyword>
<keyword evidence="1" id="KW-0472">Membrane</keyword>
<feature type="non-terminal residue" evidence="2">
    <location>
        <position position="453"/>
    </location>
</feature>
<keyword evidence="3" id="KW-1185">Reference proteome</keyword>
<keyword evidence="1" id="KW-0812">Transmembrane</keyword>
<evidence type="ECO:0000313" key="2">
    <source>
        <dbReference type="EMBL" id="ELP87118.1"/>
    </source>
</evidence>
<feature type="transmembrane region" description="Helical" evidence="1">
    <location>
        <begin position="411"/>
        <end position="438"/>
    </location>
</feature>
<keyword evidence="2" id="KW-0808">Transferase</keyword>
<dbReference type="AlphaFoldDB" id="A0A0A1U5P0"/>
<reference evidence="2 3" key="1">
    <citation type="submission" date="2012-10" db="EMBL/GenBank/DDBJ databases">
        <authorList>
            <person name="Zafar N."/>
            <person name="Inman J."/>
            <person name="Hall N."/>
            <person name="Lorenzi H."/>
            <person name="Caler E."/>
        </authorList>
    </citation>
    <scope>NUCLEOTIDE SEQUENCE [LARGE SCALE GENOMIC DNA]</scope>
    <source>
        <strain evidence="2 3">IP1</strain>
    </source>
</reference>
<sequence length="453" mass="52412">MFIILCVVSLTLARLVQVDFSSVNETLSDFFIYIGYNEYNEQRRNLPVFFKRDDKSYLTFESSLSIVQNRTFIFNVSEVKRVQIIDMRETVWLLHDKELRLIDIVSDPPAVTLDSVLDGQFDELAPMTFHHYTVDNTKEFDTLFTCLNGKLAGIKIETLTQKIQTNYKCGTYLNAGSSFIAMKRQKEVEVYRYYLTEDEYYSYGHVELYKNISVPDAYHSETFIYDPIKITRDDSVYVPVSDENIVYVFDKKSNYETYSTLIVPFYRENEIDFLKPLDKTPFENIYSYGQIILFGTPGYSTDDLSYCGGAYVIFDAVLDSSEVVRFREILHLYGNHQNAYMGYSACLSKNSVWVGGLFGPHYNYLYDDQSYSIKKINQQYCKNSLCQCPNYLNYSKGICLHNSTDFADKDYIIIGSSAGGVLLLLILIVVVVIVAILIPKRKKSSKFRLKNYE</sequence>
<dbReference type="GO" id="GO:0016301">
    <property type="term" value="F:kinase activity"/>
    <property type="evidence" value="ECO:0007669"/>
    <property type="project" value="UniProtKB-KW"/>
</dbReference>
<evidence type="ECO:0000256" key="1">
    <source>
        <dbReference type="SAM" id="Phobius"/>
    </source>
</evidence>
<evidence type="ECO:0000313" key="3">
    <source>
        <dbReference type="Proteomes" id="UP000014680"/>
    </source>
</evidence>
<name>A0A0A1U5P0_ENTIV</name>
<dbReference type="KEGG" id="eiv:EIN_496330"/>
<keyword evidence="2" id="KW-0418">Kinase</keyword>
<protein>
    <submittedName>
        <fullName evidence="2">Tyrosine kinase, putative</fullName>
    </submittedName>
</protein>
<proteinExistence type="predicted"/>
<dbReference type="GeneID" id="14886105"/>
<dbReference type="VEuPathDB" id="AmoebaDB:EIN_496330"/>
<organism evidence="2 3">
    <name type="scientific">Entamoeba invadens IP1</name>
    <dbReference type="NCBI Taxonomy" id="370355"/>
    <lineage>
        <taxon>Eukaryota</taxon>
        <taxon>Amoebozoa</taxon>
        <taxon>Evosea</taxon>
        <taxon>Archamoebae</taxon>
        <taxon>Mastigamoebida</taxon>
        <taxon>Entamoebidae</taxon>
        <taxon>Entamoeba</taxon>
    </lineage>
</organism>
<dbReference type="RefSeq" id="XP_004253889.1">
    <property type="nucleotide sequence ID" value="XM_004253841.1"/>
</dbReference>